<dbReference type="Proteomes" id="UP000588068">
    <property type="component" value="Unassembled WGS sequence"/>
</dbReference>
<dbReference type="InterPro" id="IPR058636">
    <property type="entry name" value="Beta-barrel_YknX"/>
</dbReference>
<dbReference type="InterPro" id="IPR006143">
    <property type="entry name" value="RND_pump_MFP"/>
</dbReference>
<evidence type="ECO:0000256" key="2">
    <source>
        <dbReference type="SAM" id="Coils"/>
    </source>
</evidence>
<dbReference type="Gene3D" id="2.40.30.170">
    <property type="match status" value="1"/>
</dbReference>
<dbReference type="RefSeq" id="WP_184335315.1">
    <property type="nucleotide sequence ID" value="NZ_JACHHZ010000006.1"/>
</dbReference>
<dbReference type="PANTHER" id="PTHR30469">
    <property type="entry name" value="MULTIDRUG RESISTANCE PROTEIN MDTA"/>
    <property type="match status" value="1"/>
</dbReference>
<dbReference type="Gene3D" id="1.10.287.470">
    <property type="entry name" value="Helix hairpin bin"/>
    <property type="match status" value="1"/>
</dbReference>
<dbReference type="Pfam" id="PF25975">
    <property type="entry name" value="CzcB_C"/>
    <property type="match status" value="1"/>
</dbReference>
<accession>A0A841HUI4</accession>
<name>A0A841HUI4_9GAMM</name>
<dbReference type="Pfam" id="PF25917">
    <property type="entry name" value="BSH_RND"/>
    <property type="match status" value="1"/>
</dbReference>
<dbReference type="PANTHER" id="PTHR30469:SF38">
    <property type="entry name" value="HLYD FAMILY SECRETION PROTEIN"/>
    <property type="match status" value="1"/>
</dbReference>
<evidence type="ECO:0000313" key="6">
    <source>
        <dbReference type="EMBL" id="MBB6095929.1"/>
    </source>
</evidence>
<dbReference type="InterPro" id="IPR058649">
    <property type="entry name" value="CzcB_C"/>
</dbReference>
<evidence type="ECO:0000259" key="4">
    <source>
        <dbReference type="Pfam" id="PF25975"/>
    </source>
</evidence>
<evidence type="ECO:0000259" key="3">
    <source>
        <dbReference type="Pfam" id="PF25917"/>
    </source>
</evidence>
<feature type="coiled-coil region" evidence="2">
    <location>
        <begin position="157"/>
        <end position="184"/>
    </location>
</feature>
<dbReference type="EMBL" id="JACHHZ010000006">
    <property type="protein sequence ID" value="MBB6095929.1"/>
    <property type="molecule type" value="Genomic_DNA"/>
</dbReference>
<dbReference type="GO" id="GO:1990281">
    <property type="term" value="C:efflux pump complex"/>
    <property type="evidence" value="ECO:0007669"/>
    <property type="project" value="TreeGrafter"/>
</dbReference>
<evidence type="ECO:0000256" key="1">
    <source>
        <dbReference type="ARBA" id="ARBA00009477"/>
    </source>
</evidence>
<comment type="similarity">
    <text evidence="1">Belongs to the membrane fusion protein (MFP) (TC 8.A.1) family.</text>
</comment>
<dbReference type="Gene3D" id="2.40.420.20">
    <property type="match status" value="1"/>
</dbReference>
<dbReference type="SUPFAM" id="SSF111369">
    <property type="entry name" value="HlyD-like secretion proteins"/>
    <property type="match status" value="1"/>
</dbReference>
<dbReference type="Gene3D" id="2.40.50.100">
    <property type="match status" value="1"/>
</dbReference>
<feature type="domain" description="CzcB-like C-terminal circularly permuted SH3-like" evidence="4">
    <location>
        <begin position="329"/>
        <end position="371"/>
    </location>
</feature>
<evidence type="ECO:0000259" key="5">
    <source>
        <dbReference type="Pfam" id="PF25990"/>
    </source>
</evidence>
<gene>
    <name evidence="6" type="ORF">HNQ60_004820</name>
</gene>
<feature type="domain" description="YknX-like beta-barrel" evidence="5">
    <location>
        <begin position="226"/>
        <end position="300"/>
    </location>
</feature>
<sequence length="406" mass="44332">MQRKKWVPFAVIAALVVIPVALKLLRSEEAKAVEAQNVAMRVLSPSILASGTLVYESERKLVSEVIGRVENVLVHEGDQVKTGQLLLRLDPAASLAQIARLEAARAQSQLNIERQQVNLRTQEAKWRRHESLREKNLIDQNTYEEISAQRDLAQVELNTSRAMLRQTEAQMKEAREQLAKTEIRSPISGKVTAIFIETGETAVPSAMSIAGSDLMIVADTASLYAEVNVDETDVARVGVGQEAKIVPAAFPDKAWAGTVEQVAISPRQNTGQAKNYAVKIRLAATEEMQFHPGMSCRAEISTRRENAKKTVAVPVQAVKYEPSEDKDAKAKASVFVVADGKVKQRAVETGTADDMYIEIQRGLKEGETIVTGPAKTLRFLRDGEAVTVTAPEESAASDAADPAPKR</sequence>
<dbReference type="Pfam" id="PF25990">
    <property type="entry name" value="Beta-barrel_YknX"/>
    <property type="match status" value="1"/>
</dbReference>
<dbReference type="AlphaFoldDB" id="A0A841HUI4"/>
<keyword evidence="2" id="KW-0175">Coiled coil</keyword>
<reference evidence="6 7" key="1">
    <citation type="submission" date="2020-08" db="EMBL/GenBank/DDBJ databases">
        <title>Genomic Encyclopedia of Type Strains, Phase IV (KMG-IV): sequencing the most valuable type-strain genomes for metagenomic binning, comparative biology and taxonomic classification.</title>
        <authorList>
            <person name="Goeker M."/>
        </authorList>
    </citation>
    <scope>NUCLEOTIDE SEQUENCE [LARGE SCALE GENOMIC DNA]</scope>
    <source>
        <strain evidence="6 7">DSM 26723</strain>
    </source>
</reference>
<protein>
    <submittedName>
        <fullName evidence="6">HlyD family secretion protein</fullName>
    </submittedName>
</protein>
<organism evidence="6 7">
    <name type="scientific">Povalibacter uvarum</name>
    <dbReference type="NCBI Taxonomy" id="732238"/>
    <lineage>
        <taxon>Bacteria</taxon>
        <taxon>Pseudomonadati</taxon>
        <taxon>Pseudomonadota</taxon>
        <taxon>Gammaproteobacteria</taxon>
        <taxon>Steroidobacterales</taxon>
        <taxon>Steroidobacteraceae</taxon>
        <taxon>Povalibacter</taxon>
    </lineage>
</organism>
<comment type="caution">
    <text evidence="6">The sequence shown here is derived from an EMBL/GenBank/DDBJ whole genome shotgun (WGS) entry which is preliminary data.</text>
</comment>
<dbReference type="InterPro" id="IPR058625">
    <property type="entry name" value="MdtA-like_BSH"/>
</dbReference>
<feature type="domain" description="Multidrug resistance protein MdtA-like barrel-sandwich hybrid" evidence="3">
    <location>
        <begin position="63"/>
        <end position="202"/>
    </location>
</feature>
<dbReference type="GO" id="GO:0015562">
    <property type="term" value="F:efflux transmembrane transporter activity"/>
    <property type="evidence" value="ECO:0007669"/>
    <property type="project" value="TreeGrafter"/>
</dbReference>
<keyword evidence="7" id="KW-1185">Reference proteome</keyword>
<evidence type="ECO:0000313" key="7">
    <source>
        <dbReference type="Proteomes" id="UP000588068"/>
    </source>
</evidence>
<dbReference type="NCBIfam" id="TIGR01730">
    <property type="entry name" value="RND_mfp"/>
    <property type="match status" value="1"/>
</dbReference>
<proteinExistence type="inferred from homology"/>